<dbReference type="PANTHER" id="PTHR45588">
    <property type="entry name" value="TPR DOMAIN-CONTAINING PROTEIN"/>
    <property type="match status" value="1"/>
</dbReference>
<reference evidence="3" key="1">
    <citation type="submission" date="2017-05" db="EMBL/GenBank/DDBJ databases">
        <authorList>
            <person name="Song R."/>
            <person name="Chenine A.L."/>
            <person name="Ruprecht R.M."/>
        </authorList>
    </citation>
    <scope>NUCLEOTIDE SEQUENCE [LARGE SCALE GENOMIC DNA]</scope>
</reference>
<evidence type="ECO:0000256" key="1">
    <source>
        <dbReference type="SAM" id="MobiDB-lite"/>
    </source>
</evidence>
<dbReference type="Gene3D" id="1.25.40.10">
    <property type="entry name" value="Tetratricopeptide repeat domain"/>
    <property type="match status" value="1"/>
</dbReference>
<feature type="region of interest" description="Disordered" evidence="1">
    <location>
        <begin position="1"/>
        <end position="21"/>
    </location>
</feature>
<protein>
    <submittedName>
        <fullName evidence="2">Uncharacterized protein</fullName>
    </submittedName>
</protein>
<dbReference type="Proteomes" id="UP000245764">
    <property type="component" value="Chromosome 4"/>
</dbReference>
<name>A0A2H1GC84_ZYMTR</name>
<dbReference type="PANTHER" id="PTHR45588:SF1">
    <property type="entry name" value="WW DOMAIN-CONTAINING PROTEIN"/>
    <property type="match status" value="1"/>
</dbReference>
<dbReference type="SUPFAM" id="SSF48452">
    <property type="entry name" value="TPR-like"/>
    <property type="match status" value="1"/>
</dbReference>
<sequence length="804" mass="90111">MASTSEQTHPEDQEEPPYPFNLGSYTPSLLLPTASPSAAQESFTQALLWSYAFNHAEAQSCFQTALSHDPDCALAYWGLAVSGGPNYNLPWESLGSEDERRAEVEKCREWVRKAAEVLKRKEGGGDGVVRRLLEAVGRRYGVHIETQADENLSVAGNKEDFNYAAWNEAHAAAMGDIFKDFGHDPDIATLYVDALMNLHPWSLWDISTGKPVEGARTLEIKDLLEKSLASEEGQNHPGLLHLYVHLMEMSPKPEEALPIANRLRKLVPDAGHLLHMPTHLDVLCGDWDRAMEGNRLAIRADEKYLAHRGGKNFYTLYRCHDFHFRVYAAMFAGRYGVSLATVEGLERTLLDDIEGVLRPNADFLEAFLGMRVHVYVRFGKWKELGDMSMPEDVELCSVTAAMVRYGKGVAAAVDGDQNEAVRQRELFGEAKAKVKEGRTLFNNTAKDLLNVAAAMLDGEVEYRTGNVEEGLASLRKAVDLSDHLPYDEPWGWMQPPRHALGALLLEQGRVEEAKVEYEKDLGLDESVPRQLRHPNNVWAVHGTRHSHFQVLFILDALDTLDKMRASNTILSFAFLVLFLTNVPTTSAWAVAFFQENGCFGEAYSVHSGSDDYTGTEPAYSRPGEDVDTQKCYWNKDYGLIQEPCTTYTQPRPRSFYMTDDTMCVVGVMSKVKDHYFGKGTKQKCNNLDNFHGRHELNKDSELVYRCRSLNAYNSMPKPKIQRIIARPPINGTTFSNGTTYSNTTDSAAAVDDEEWDDDDNEVDDDEYQDGEVPYADVRYDMWGRLLGPIIEEVNATAGVNATQG</sequence>
<evidence type="ECO:0000313" key="2">
    <source>
        <dbReference type="EMBL" id="SMR51163.1"/>
    </source>
</evidence>
<accession>A0A2H1GC84</accession>
<dbReference type="InterPro" id="IPR011990">
    <property type="entry name" value="TPR-like_helical_dom_sf"/>
</dbReference>
<dbReference type="AlphaFoldDB" id="A0A2H1GC84"/>
<proteinExistence type="predicted"/>
<gene>
    <name evidence="2" type="ORF">ZT1E4_G5381</name>
</gene>
<dbReference type="EMBL" id="LT854256">
    <property type="protein sequence ID" value="SMR51163.1"/>
    <property type="molecule type" value="Genomic_DNA"/>
</dbReference>
<evidence type="ECO:0000313" key="3">
    <source>
        <dbReference type="Proteomes" id="UP000245764"/>
    </source>
</evidence>
<organism evidence="2 3">
    <name type="scientific">Zymoseptoria tritici ST99CH_1E4</name>
    <dbReference type="NCBI Taxonomy" id="1276532"/>
    <lineage>
        <taxon>Eukaryota</taxon>
        <taxon>Fungi</taxon>
        <taxon>Dikarya</taxon>
        <taxon>Ascomycota</taxon>
        <taxon>Pezizomycotina</taxon>
        <taxon>Dothideomycetes</taxon>
        <taxon>Dothideomycetidae</taxon>
        <taxon>Mycosphaerellales</taxon>
        <taxon>Mycosphaerellaceae</taxon>
        <taxon>Zymoseptoria</taxon>
    </lineage>
</organism>